<accession>A0A1U7JJ14</accession>
<dbReference type="Pfam" id="PF02775">
    <property type="entry name" value="TPP_enzyme_C"/>
    <property type="match status" value="1"/>
</dbReference>
<evidence type="ECO:0000313" key="3">
    <source>
        <dbReference type="EMBL" id="OKL44733.1"/>
    </source>
</evidence>
<dbReference type="CDD" id="cd03375">
    <property type="entry name" value="TPP_OGFOR"/>
    <property type="match status" value="1"/>
</dbReference>
<dbReference type="PANTHER" id="PTHR48084">
    <property type="entry name" value="2-OXOGLUTARATE OXIDOREDUCTASE SUBUNIT KORB-RELATED"/>
    <property type="match status" value="1"/>
</dbReference>
<dbReference type="AlphaFoldDB" id="A0A1U7JJ14"/>
<dbReference type="GO" id="GO:0030976">
    <property type="term" value="F:thiamine pyrophosphate binding"/>
    <property type="evidence" value="ECO:0007669"/>
    <property type="project" value="InterPro"/>
</dbReference>
<comment type="caution">
    <text evidence="3">The sequence shown here is derived from an EMBL/GenBank/DDBJ whole genome shotgun (WGS) entry which is preliminary data.</text>
</comment>
<organism evidence="3 4">
    <name type="scientific">Pseudovibrio exalbescens</name>
    <dbReference type="NCBI Taxonomy" id="197461"/>
    <lineage>
        <taxon>Bacteria</taxon>
        <taxon>Pseudomonadati</taxon>
        <taxon>Pseudomonadota</taxon>
        <taxon>Alphaproteobacteria</taxon>
        <taxon>Hyphomicrobiales</taxon>
        <taxon>Stappiaceae</taxon>
        <taxon>Pseudovibrio</taxon>
    </lineage>
</organism>
<dbReference type="STRING" id="197461.A3843_06535"/>
<dbReference type="InterPro" id="IPR051457">
    <property type="entry name" value="2-oxoacid:Fd_oxidoreductase"/>
</dbReference>
<dbReference type="GO" id="GO:0016625">
    <property type="term" value="F:oxidoreductase activity, acting on the aldehyde or oxo group of donors, iron-sulfur protein as acceptor"/>
    <property type="evidence" value="ECO:0007669"/>
    <property type="project" value="UniProtKB-ARBA"/>
</dbReference>
<gene>
    <name evidence="3" type="ORF">A3843_06535</name>
</gene>
<dbReference type="EMBL" id="LVVZ01000011">
    <property type="protein sequence ID" value="OKL44733.1"/>
    <property type="molecule type" value="Genomic_DNA"/>
</dbReference>
<dbReference type="GO" id="GO:0045333">
    <property type="term" value="P:cellular respiration"/>
    <property type="evidence" value="ECO:0007669"/>
    <property type="project" value="UniProtKB-ARBA"/>
</dbReference>
<sequence length="337" mass="36166">MTKLTVKDFASDLDVRWCPGCGDYAVLKALQKTLADGGSTLEDTLVVSGIGCSSRLPYYMATYGFHSIHGRAPTLATGAKLANPDLDVWVVTGDGDGLSIGGNHLLHVLRRNVDLQVVLFNNQIYGLTKGQFSPTSKQGTKSPSSPGGSVETGLNPCVYALGAGGQFVARCIDTQAKVLQPVLEAAQAFKGTGFVEVLQNCVIYNDGIFDGLKDKKTGPDHTLHVEHGKPMVFGVNRDKGLRVAKSGFGLEVVTLGDGLKEEDLLVHDEKNVHLAQALAALGENDGEPVVIGVLYRHGKHEFVEGARHGLPKTPLSRDEKLNRLNATLRTAETWRVE</sequence>
<evidence type="ECO:0000256" key="1">
    <source>
        <dbReference type="ARBA" id="ARBA00023002"/>
    </source>
</evidence>
<feature type="domain" description="Thiamine pyrophosphate enzyme TPP-binding" evidence="2">
    <location>
        <begin position="50"/>
        <end position="197"/>
    </location>
</feature>
<keyword evidence="1" id="KW-0560">Oxidoreductase</keyword>
<dbReference type="RefSeq" id="WP_028482003.1">
    <property type="nucleotide sequence ID" value="NZ_LVVZ01000011.1"/>
</dbReference>
<protein>
    <submittedName>
        <fullName evidence="3">2-oxoacid:ferredoxin oxidoreductase subunit beta</fullName>
    </submittedName>
</protein>
<dbReference type="InterPro" id="IPR029061">
    <property type="entry name" value="THDP-binding"/>
</dbReference>
<dbReference type="SUPFAM" id="SSF52518">
    <property type="entry name" value="Thiamin diphosphate-binding fold (THDP-binding)"/>
    <property type="match status" value="1"/>
</dbReference>
<dbReference type="Proteomes" id="UP000185783">
    <property type="component" value="Unassembled WGS sequence"/>
</dbReference>
<proteinExistence type="predicted"/>
<dbReference type="InterPro" id="IPR011766">
    <property type="entry name" value="TPP_enzyme_TPP-bd"/>
</dbReference>
<reference evidence="3 4" key="1">
    <citation type="submission" date="2016-03" db="EMBL/GenBank/DDBJ databases">
        <title>Genome sequence of Nesiotobacter sp. nov., a moderately halophilic alphaproteobacterium isolated from the Yellow Sea, China.</title>
        <authorList>
            <person name="Zhang G."/>
            <person name="Zhang R."/>
        </authorList>
    </citation>
    <scope>NUCLEOTIDE SEQUENCE [LARGE SCALE GENOMIC DNA]</scope>
    <source>
        <strain evidence="3 4">WB1-6</strain>
    </source>
</reference>
<name>A0A1U7JJ14_9HYPH</name>
<keyword evidence="4" id="KW-1185">Reference proteome</keyword>
<dbReference type="Gene3D" id="3.40.50.970">
    <property type="match status" value="1"/>
</dbReference>
<evidence type="ECO:0000313" key="4">
    <source>
        <dbReference type="Proteomes" id="UP000185783"/>
    </source>
</evidence>
<dbReference type="GO" id="GO:0044281">
    <property type="term" value="P:small molecule metabolic process"/>
    <property type="evidence" value="ECO:0007669"/>
    <property type="project" value="UniProtKB-ARBA"/>
</dbReference>
<evidence type="ECO:0000259" key="2">
    <source>
        <dbReference type="Pfam" id="PF02775"/>
    </source>
</evidence>
<dbReference type="PANTHER" id="PTHR48084:SF4">
    <property type="entry name" value="2-OXOGLUTARATE OXIDOREDUCTASE SUBUNIT KORB"/>
    <property type="match status" value="1"/>
</dbReference>